<sequence length="325" mass="36889">MRFRGPGIPQRVRRVTDGRSKSRDAASWSRNLTPNESRPQAREENQSMVKRREPTARQMRLATELRRLREAAGLSSRQAAGLLGVSPTQITHIESALAGVSEQRLRRLASHYACTDAEFIDALVAMATDRTRGWWEEYRGLLPTSFLDLSELEHHARFLRHVAILYVPGLLQTEAYMRAVFSSRLPELTDEELELRIQHRKARQRFTVPYEAVIHEAALRIRVGDRVASRAQLTRLLELSEADHITVRVIPFDLDGFASASSTMTYVGGPLPKLDTVVRDAPHGSAFIDSEAQLNIYRTSFRKVEAASLNPEQSRDFIHRLAKEL</sequence>
<name>A0ABP3YZP9_9ACTN</name>
<keyword evidence="4" id="KW-1185">Reference proteome</keyword>
<comment type="caution">
    <text evidence="3">The sequence shown here is derived from an EMBL/GenBank/DDBJ whole genome shotgun (WGS) entry which is preliminary data.</text>
</comment>
<feature type="region of interest" description="Disordered" evidence="1">
    <location>
        <begin position="1"/>
        <end position="57"/>
    </location>
</feature>
<organism evidence="3 4">
    <name type="scientific">Streptomyces thermoalcalitolerans</name>
    <dbReference type="NCBI Taxonomy" id="65605"/>
    <lineage>
        <taxon>Bacteria</taxon>
        <taxon>Bacillati</taxon>
        <taxon>Actinomycetota</taxon>
        <taxon>Actinomycetes</taxon>
        <taxon>Kitasatosporales</taxon>
        <taxon>Streptomycetaceae</taxon>
        <taxon>Streptomyces</taxon>
    </lineage>
</organism>
<dbReference type="Pfam" id="PF19054">
    <property type="entry name" value="DUF5753"/>
    <property type="match status" value="1"/>
</dbReference>
<dbReference type="SMART" id="SM00530">
    <property type="entry name" value="HTH_XRE"/>
    <property type="match status" value="1"/>
</dbReference>
<feature type="compositionally biased region" description="Polar residues" evidence="1">
    <location>
        <begin position="28"/>
        <end position="38"/>
    </location>
</feature>
<protein>
    <submittedName>
        <fullName evidence="3">Transcriptional regulator WhiJ</fullName>
    </submittedName>
</protein>
<dbReference type="InterPro" id="IPR010982">
    <property type="entry name" value="Lambda_DNA-bd_dom_sf"/>
</dbReference>
<dbReference type="SUPFAM" id="SSF47413">
    <property type="entry name" value="lambda repressor-like DNA-binding domains"/>
    <property type="match status" value="1"/>
</dbReference>
<accession>A0ABP3YZP9</accession>
<feature type="domain" description="HTH cro/C1-type" evidence="2">
    <location>
        <begin position="65"/>
        <end position="119"/>
    </location>
</feature>
<reference evidence="4" key="1">
    <citation type="journal article" date="2019" name="Int. J. Syst. Evol. Microbiol.">
        <title>The Global Catalogue of Microorganisms (GCM) 10K type strain sequencing project: providing services to taxonomists for standard genome sequencing and annotation.</title>
        <authorList>
            <consortium name="The Broad Institute Genomics Platform"/>
            <consortium name="The Broad Institute Genome Sequencing Center for Infectious Disease"/>
            <person name="Wu L."/>
            <person name="Ma J."/>
        </authorList>
    </citation>
    <scope>NUCLEOTIDE SEQUENCE [LARGE SCALE GENOMIC DNA]</scope>
    <source>
        <strain evidence="4">JCM 10673</strain>
    </source>
</reference>
<dbReference type="CDD" id="cd00093">
    <property type="entry name" value="HTH_XRE"/>
    <property type="match status" value="1"/>
</dbReference>
<feature type="compositionally biased region" description="Basic and acidic residues" evidence="1">
    <location>
        <begin position="39"/>
        <end position="55"/>
    </location>
</feature>
<dbReference type="PROSITE" id="PS50943">
    <property type="entry name" value="HTH_CROC1"/>
    <property type="match status" value="1"/>
</dbReference>
<dbReference type="InterPro" id="IPR001387">
    <property type="entry name" value="Cro/C1-type_HTH"/>
</dbReference>
<dbReference type="Gene3D" id="1.10.260.40">
    <property type="entry name" value="lambda repressor-like DNA-binding domains"/>
    <property type="match status" value="1"/>
</dbReference>
<dbReference type="InterPro" id="IPR043917">
    <property type="entry name" value="DUF5753"/>
</dbReference>
<evidence type="ECO:0000256" key="1">
    <source>
        <dbReference type="SAM" id="MobiDB-lite"/>
    </source>
</evidence>
<evidence type="ECO:0000313" key="3">
    <source>
        <dbReference type="EMBL" id="GAA0907871.1"/>
    </source>
</evidence>
<gene>
    <name evidence="3" type="primary">whiJ</name>
    <name evidence="3" type="ORF">GCM10009549_14290</name>
</gene>
<evidence type="ECO:0000313" key="4">
    <source>
        <dbReference type="Proteomes" id="UP001501005"/>
    </source>
</evidence>
<evidence type="ECO:0000259" key="2">
    <source>
        <dbReference type="PROSITE" id="PS50943"/>
    </source>
</evidence>
<proteinExistence type="predicted"/>
<dbReference type="EMBL" id="BAAAHG010000007">
    <property type="protein sequence ID" value="GAA0907871.1"/>
    <property type="molecule type" value="Genomic_DNA"/>
</dbReference>
<feature type="compositionally biased region" description="Basic and acidic residues" evidence="1">
    <location>
        <begin position="14"/>
        <end position="24"/>
    </location>
</feature>
<dbReference type="Pfam" id="PF13560">
    <property type="entry name" value="HTH_31"/>
    <property type="match status" value="1"/>
</dbReference>
<dbReference type="Proteomes" id="UP001501005">
    <property type="component" value="Unassembled WGS sequence"/>
</dbReference>